<dbReference type="InterPro" id="IPR015943">
    <property type="entry name" value="WD40/YVTN_repeat-like_dom_sf"/>
</dbReference>
<evidence type="ECO:0008006" key="7">
    <source>
        <dbReference type="Google" id="ProtNLM"/>
    </source>
</evidence>
<protein>
    <recommendedName>
        <fullName evidence="7">WD40 repeat domain-containing protein</fullName>
    </recommendedName>
</protein>
<keyword evidence="2" id="KW-0677">Repeat</keyword>
<feature type="region of interest" description="Disordered" evidence="4">
    <location>
        <begin position="135"/>
        <end position="158"/>
    </location>
</feature>
<evidence type="ECO:0000313" key="5">
    <source>
        <dbReference type="EMBL" id="MEJ8280845.1"/>
    </source>
</evidence>
<sequence>MAVETFWDGLERRIAAGETLHTEHAGAAPDGVTPEALRRVLDLEAHHLHRPGPGAVAQQLLAGAVVAGEAALAGAARARLTAQGVPALATRWRTRPPSPALSRVLDGHGDAVVALAAGPDGLLLSLDASGESGAWDTTGGQALPDPLAGPGGPRPAAAAPPARVLALSADGGLLAVAGDGPLVRVLATDGAARGAEVTALAGASAPVTALAVTAGRPTRVLAGGADGVVRVWDATTGSVPVAAHGHRGAVTALAETGWRTVVSGGADGTLRTWDPVTGAALGLLEGGPPVVAVAEAAPGRLVAATADGALHVFALDAGVPHDPVRLEVPGDGVPVTAAAAAGAGRVVVGRADGSVQLVPVAGAGDVRTLTGHGAPVRAVAADPAGAVLASGDDHGRVLLWDPRRESGPAVAPPAGAVGAVAATAGLVVAAGRRGGLTAHDPLTGARRWGVGAGSGPVWFDPSGTRLFAVSGSATVEERYATTGVRAGAVSLPGRVLAGRGALVVAAEPDGTVAVRDARTGRAYRSIRLPAPPRHAAPTPGGATVVLAADGALTCWRPASGETTTVGLPAGLVTAVAVDDDGCHALACDADGRVHVWALGAAAVSTVRADAVHLTGAVGAGRCRAVTTGSDGVAVLWDLAGATAAGRAPLDAPLTAVAAGGGAVVVGDGAGELHCLDVLAGAATELPTGTIPEQGAPAAVPAPRTGTADREAAAQLSE</sequence>
<dbReference type="EMBL" id="JBBJUP010000015">
    <property type="protein sequence ID" value="MEJ8280845.1"/>
    <property type="molecule type" value="Genomic_DNA"/>
</dbReference>
<organism evidence="5 6">
    <name type="scientific">Pseudonocardia spirodelae</name>
    <dbReference type="NCBI Taxonomy" id="3133431"/>
    <lineage>
        <taxon>Bacteria</taxon>
        <taxon>Bacillati</taxon>
        <taxon>Actinomycetota</taxon>
        <taxon>Actinomycetes</taxon>
        <taxon>Pseudonocardiales</taxon>
        <taxon>Pseudonocardiaceae</taxon>
        <taxon>Pseudonocardia</taxon>
    </lineage>
</organism>
<dbReference type="InterPro" id="IPR019775">
    <property type="entry name" value="WD40_repeat_CS"/>
</dbReference>
<dbReference type="Pfam" id="PF00400">
    <property type="entry name" value="WD40"/>
    <property type="match status" value="4"/>
</dbReference>
<evidence type="ECO:0000256" key="1">
    <source>
        <dbReference type="ARBA" id="ARBA00022574"/>
    </source>
</evidence>
<keyword evidence="1 3" id="KW-0853">WD repeat</keyword>
<accession>A0ABU8TA69</accession>
<proteinExistence type="predicted"/>
<evidence type="ECO:0000256" key="4">
    <source>
        <dbReference type="SAM" id="MobiDB-lite"/>
    </source>
</evidence>
<feature type="repeat" description="WD" evidence="3">
    <location>
        <begin position="200"/>
        <end position="242"/>
    </location>
</feature>
<feature type="region of interest" description="Disordered" evidence="4">
    <location>
        <begin position="688"/>
        <end position="717"/>
    </location>
</feature>
<gene>
    <name evidence="5" type="ORF">WJX68_18025</name>
</gene>
<feature type="repeat" description="WD" evidence="3">
    <location>
        <begin position="243"/>
        <end position="274"/>
    </location>
</feature>
<feature type="repeat" description="WD" evidence="3">
    <location>
        <begin position="369"/>
        <end position="401"/>
    </location>
</feature>
<dbReference type="Proteomes" id="UP001364211">
    <property type="component" value="Unassembled WGS sequence"/>
</dbReference>
<reference evidence="5 6" key="1">
    <citation type="submission" date="2024-03" db="EMBL/GenBank/DDBJ databases">
        <title>Draft genome sequence of Pseudonocardia sp. DW16-2.</title>
        <authorList>
            <person name="Duangmal K."/>
        </authorList>
    </citation>
    <scope>NUCLEOTIDE SEQUENCE [LARGE SCALE GENOMIC DNA]</scope>
    <source>
        <strain evidence="5 6">DW16-2</strain>
    </source>
</reference>
<dbReference type="PROSITE" id="PS50294">
    <property type="entry name" value="WD_REPEATS_REGION"/>
    <property type="match status" value="1"/>
</dbReference>
<name>A0ABU8TA69_9PSEU</name>
<dbReference type="RefSeq" id="WP_340292452.1">
    <property type="nucleotide sequence ID" value="NZ_JBBJUP010000015.1"/>
</dbReference>
<dbReference type="SMART" id="SM00320">
    <property type="entry name" value="WD40"/>
    <property type="match status" value="5"/>
</dbReference>
<dbReference type="PROSITE" id="PS50082">
    <property type="entry name" value="WD_REPEATS_2"/>
    <property type="match status" value="3"/>
</dbReference>
<keyword evidence="6" id="KW-1185">Reference proteome</keyword>
<dbReference type="PANTHER" id="PTHR19848:SF8">
    <property type="entry name" value="F-BOX AND WD REPEAT DOMAIN CONTAINING 7"/>
    <property type="match status" value="1"/>
</dbReference>
<evidence type="ECO:0000256" key="2">
    <source>
        <dbReference type="ARBA" id="ARBA00022737"/>
    </source>
</evidence>
<dbReference type="Gene3D" id="2.130.10.10">
    <property type="entry name" value="YVTN repeat-like/Quinoprotein amine dehydrogenase"/>
    <property type="match status" value="3"/>
</dbReference>
<dbReference type="PROSITE" id="PS00678">
    <property type="entry name" value="WD_REPEATS_1"/>
    <property type="match status" value="1"/>
</dbReference>
<evidence type="ECO:0000313" key="6">
    <source>
        <dbReference type="Proteomes" id="UP001364211"/>
    </source>
</evidence>
<dbReference type="InterPro" id="IPR036322">
    <property type="entry name" value="WD40_repeat_dom_sf"/>
</dbReference>
<dbReference type="SUPFAM" id="SSF69322">
    <property type="entry name" value="Tricorn protease domain 2"/>
    <property type="match status" value="1"/>
</dbReference>
<dbReference type="SUPFAM" id="SSF50978">
    <property type="entry name" value="WD40 repeat-like"/>
    <property type="match status" value="1"/>
</dbReference>
<evidence type="ECO:0000256" key="3">
    <source>
        <dbReference type="PROSITE-ProRule" id="PRU00221"/>
    </source>
</evidence>
<dbReference type="InterPro" id="IPR001680">
    <property type="entry name" value="WD40_rpt"/>
</dbReference>
<feature type="compositionally biased region" description="Low complexity" evidence="4">
    <location>
        <begin position="139"/>
        <end position="158"/>
    </location>
</feature>
<dbReference type="PANTHER" id="PTHR19848">
    <property type="entry name" value="WD40 REPEAT PROTEIN"/>
    <property type="match status" value="1"/>
</dbReference>
<comment type="caution">
    <text evidence="5">The sequence shown here is derived from an EMBL/GenBank/DDBJ whole genome shotgun (WGS) entry which is preliminary data.</text>
</comment>